<dbReference type="Pfam" id="PF00501">
    <property type="entry name" value="AMP-binding"/>
    <property type="match status" value="1"/>
</dbReference>
<dbReference type="GO" id="GO:0031177">
    <property type="term" value="F:phosphopantetheine binding"/>
    <property type="evidence" value="ECO:0007669"/>
    <property type="project" value="TreeGrafter"/>
</dbReference>
<proteinExistence type="predicted"/>
<sequence length="515" mass="55089">MLLRELLSASARRRPDAVAVHDAAGPATYRELDRLADRYAAGLRARGVGPGDRVVVWGEKGTWAIAVMQAALRLGAIYVPVTASNPPARLSLITAGAEPAVVVADDTAAGKARRADWADADLVTAHELETSADADTGEPAEPRDADPDAPAYILYTSGSTGTPKGVCISNRNALAFVEWAADELNIGPGDRLSNHAPFNFDLSVFDIYAAFLTGASVHVIPEEMSYAPAQLTAFLRERRITVWYSVPSALSLMIREGGLLDEPPPPDLRACVFAGEPFAIQHVHRLRKEWPAVRLLNWYGPTETNVCTSYEVTDDDLARSGPLPIGRACSGDTVTLDPPGGAEGEVVVSGPTVMLGYWGMEPHTGPYPTGDLARLDDRGDLHYLGRRDQMVKLRGHRIELGEIETVLAGMERVGEAALLVVGEGTHARLHAFVVPAPGGAAPSLLAAKRHCAERLPRYMIIDALHVLPDLPRTANGKTDRTRLLGIAQEAALVQEALGQAAPTQEAPARKGGEPR</sequence>
<evidence type="ECO:0000259" key="2">
    <source>
        <dbReference type="Pfam" id="PF00501"/>
    </source>
</evidence>
<feature type="domain" description="AMP-dependent synthetase/ligase" evidence="2">
    <location>
        <begin position="9"/>
        <end position="358"/>
    </location>
</feature>
<dbReference type="EMBL" id="VCKW01000049">
    <property type="protein sequence ID" value="TMR02590.1"/>
    <property type="molecule type" value="Genomic_DNA"/>
</dbReference>
<dbReference type="RefSeq" id="WP_138645223.1">
    <property type="nucleotide sequence ID" value="NZ_VCKW01000049.1"/>
</dbReference>
<dbReference type="GO" id="GO:0016874">
    <property type="term" value="F:ligase activity"/>
    <property type="evidence" value="ECO:0007669"/>
    <property type="project" value="UniProtKB-KW"/>
</dbReference>
<feature type="domain" description="AMP-binding enzyme C-terminal" evidence="3">
    <location>
        <begin position="402"/>
        <end position="477"/>
    </location>
</feature>
<dbReference type="GO" id="GO:0043041">
    <property type="term" value="P:amino acid activation for nonribosomal peptide biosynthetic process"/>
    <property type="evidence" value="ECO:0007669"/>
    <property type="project" value="TreeGrafter"/>
</dbReference>
<protein>
    <submittedName>
        <fullName evidence="4">D-alanine--poly(Phosphoribitol) ligase</fullName>
    </submittedName>
</protein>
<dbReference type="OrthoDB" id="2472181at2"/>
<dbReference type="GO" id="GO:0044550">
    <property type="term" value="P:secondary metabolite biosynthetic process"/>
    <property type="evidence" value="ECO:0007669"/>
    <property type="project" value="TreeGrafter"/>
</dbReference>
<evidence type="ECO:0000313" key="4">
    <source>
        <dbReference type="EMBL" id="TMR02590.1"/>
    </source>
</evidence>
<dbReference type="PROSITE" id="PS00455">
    <property type="entry name" value="AMP_BINDING"/>
    <property type="match status" value="1"/>
</dbReference>
<dbReference type="PANTHER" id="PTHR45527:SF1">
    <property type="entry name" value="FATTY ACID SYNTHASE"/>
    <property type="match status" value="1"/>
</dbReference>
<dbReference type="InterPro" id="IPR042099">
    <property type="entry name" value="ANL_N_sf"/>
</dbReference>
<dbReference type="Gene3D" id="3.30.300.30">
    <property type="match status" value="1"/>
</dbReference>
<dbReference type="InterPro" id="IPR000873">
    <property type="entry name" value="AMP-dep_synth/lig_dom"/>
</dbReference>
<dbReference type="PANTHER" id="PTHR45527">
    <property type="entry name" value="NONRIBOSOMAL PEPTIDE SYNTHETASE"/>
    <property type="match status" value="1"/>
</dbReference>
<accession>A0A5C4JE52</accession>
<reference evidence="4 5" key="1">
    <citation type="submission" date="2019-05" db="EMBL/GenBank/DDBJ databases">
        <title>Draft genome sequence of Actinomadura sp. 14C53.</title>
        <authorList>
            <person name="Saricaoglu S."/>
            <person name="Isik K."/>
        </authorList>
    </citation>
    <scope>NUCLEOTIDE SEQUENCE [LARGE SCALE GENOMIC DNA]</scope>
    <source>
        <strain evidence="4 5">14C53</strain>
    </source>
</reference>
<evidence type="ECO:0000313" key="5">
    <source>
        <dbReference type="Proteomes" id="UP000309174"/>
    </source>
</evidence>
<keyword evidence="5" id="KW-1185">Reference proteome</keyword>
<dbReference type="Gene3D" id="3.40.50.12780">
    <property type="entry name" value="N-terminal domain of ligase-like"/>
    <property type="match status" value="1"/>
</dbReference>
<evidence type="ECO:0000259" key="3">
    <source>
        <dbReference type="Pfam" id="PF13193"/>
    </source>
</evidence>
<keyword evidence="4" id="KW-0436">Ligase</keyword>
<dbReference type="NCBIfam" id="TIGR01733">
    <property type="entry name" value="AA-adenyl-dom"/>
    <property type="match status" value="1"/>
</dbReference>
<gene>
    <name evidence="4" type="ORF">ETD83_12270</name>
</gene>
<dbReference type="SUPFAM" id="SSF56801">
    <property type="entry name" value="Acetyl-CoA synthetase-like"/>
    <property type="match status" value="1"/>
</dbReference>
<dbReference type="Pfam" id="PF13193">
    <property type="entry name" value="AMP-binding_C"/>
    <property type="match status" value="1"/>
</dbReference>
<feature type="region of interest" description="Disordered" evidence="1">
    <location>
        <begin position="128"/>
        <end position="148"/>
    </location>
</feature>
<evidence type="ECO:0000256" key="1">
    <source>
        <dbReference type="SAM" id="MobiDB-lite"/>
    </source>
</evidence>
<dbReference type="InterPro" id="IPR025110">
    <property type="entry name" value="AMP-bd_C"/>
</dbReference>
<comment type="caution">
    <text evidence="4">The sequence shown here is derived from an EMBL/GenBank/DDBJ whole genome shotgun (WGS) entry which is preliminary data.</text>
</comment>
<dbReference type="Proteomes" id="UP000309174">
    <property type="component" value="Unassembled WGS sequence"/>
</dbReference>
<dbReference type="InterPro" id="IPR010071">
    <property type="entry name" value="AA_adenyl_dom"/>
</dbReference>
<dbReference type="InterPro" id="IPR045851">
    <property type="entry name" value="AMP-bd_C_sf"/>
</dbReference>
<dbReference type="AlphaFoldDB" id="A0A5C4JE52"/>
<dbReference type="InterPro" id="IPR020845">
    <property type="entry name" value="AMP-binding_CS"/>
</dbReference>
<organism evidence="4 5">
    <name type="scientific">Actinomadura soli</name>
    <dbReference type="NCBI Taxonomy" id="2508997"/>
    <lineage>
        <taxon>Bacteria</taxon>
        <taxon>Bacillati</taxon>
        <taxon>Actinomycetota</taxon>
        <taxon>Actinomycetes</taxon>
        <taxon>Streptosporangiales</taxon>
        <taxon>Thermomonosporaceae</taxon>
        <taxon>Actinomadura</taxon>
    </lineage>
</organism>
<dbReference type="GO" id="GO:0005737">
    <property type="term" value="C:cytoplasm"/>
    <property type="evidence" value="ECO:0007669"/>
    <property type="project" value="TreeGrafter"/>
</dbReference>
<name>A0A5C4JE52_9ACTN</name>